<dbReference type="EMBL" id="CAXAMM010024269">
    <property type="protein sequence ID" value="CAK9054963.1"/>
    <property type="molecule type" value="Genomic_DNA"/>
</dbReference>
<proteinExistence type="predicted"/>
<sequence>MRLICRTEYSVNLEPGGKLLRPWQLGYRTDFGLPGQCDPFDTVNLIELVLSQGFLTDADLPGTEKLSVWPPTDAWLQAKYVQLPHLHPDADGPQMLRPFSVAFVKGWRRSLAALICCEAIRVLEIPFDELTHNFKASLRIVHGTVGKFDSTKSAVFASRGITMANVGVRRAPNAMNFLRQMEVIAKSGEPSDFKEWNQASRVAKVFSIGKLESEAISNLQTKISKPMVEALREATRCRGMRQFLTHEVLARDFFNLSYTSAVPGLESWGEFLTNGADDRLVKLLLERLMGDWDRMPPNLKKAFTWKEVASIHAACGGFLAIMECFSKEVPQADFAAAQPEIANQFKLSVLDHDILSYMEAGVPPISLKDVRFVRTVK</sequence>
<comment type="caution">
    <text evidence="1">The sequence shown here is derived from an EMBL/GenBank/DDBJ whole genome shotgun (WGS) entry which is preliminary data.</text>
</comment>
<reference evidence="1 3" key="1">
    <citation type="submission" date="2024-02" db="EMBL/GenBank/DDBJ databases">
        <authorList>
            <person name="Chen Y."/>
            <person name="Shah S."/>
            <person name="Dougan E. K."/>
            <person name="Thang M."/>
            <person name="Chan C."/>
        </authorList>
    </citation>
    <scope>NUCLEOTIDE SEQUENCE [LARGE SCALE GENOMIC DNA]</scope>
</reference>
<evidence type="ECO:0000313" key="3">
    <source>
        <dbReference type="Proteomes" id="UP001642464"/>
    </source>
</evidence>
<evidence type="ECO:0000313" key="2">
    <source>
        <dbReference type="EMBL" id="CAK9054963.1"/>
    </source>
</evidence>
<keyword evidence="3" id="KW-1185">Reference proteome</keyword>
<gene>
    <name evidence="1" type="ORF">SCF082_LOCUS29771</name>
    <name evidence="2" type="ORF">SCF082_LOCUS29780</name>
</gene>
<name>A0ABP0MTX7_9DINO</name>
<organism evidence="1 3">
    <name type="scientific">Durusdinium trenchii</name>
    <dbReference type="NCBI Taxonomy" id="1381693"/>
    <lineage>
        <taxon>Eukaryota</taxon>
        <taxon>Sar</taxon>
        <taxon>Alveolata</taxon>
        <taxon>Dinophyceae</taxon>
        <taxon>Suessiales</taxon>
        <taxon>Symbiodiniaceae</taxon>
        <taxon>Durusdinium</taxon>
    </lineage>
</organism>
<evidence type="ECO:0000313" key="1">
    <source>
        <dbReference type="EMBL" id="CAK9054941.1"/>
    </source>
</evidence>
<dbReference type="EMBL" id="CAXAMM010024258">
    <property type="protein sequence ID" value="CAK9054941.1"/>
    <property type="molecule type" value="Genomic_DNA"/>
</dbReference>
<dbReference type="Proteomes" id="UP001642464">
    <property type="component" value="Unassembled WGS sequence"/>
</dbReference>
<accession>A0ABP0MTX7</accession>
<protein>
    <submittedName>
        <fullName evidence="1">FO synthase subunit 1</fullName>
    </submittedName>
</protein>